<sequence>MEKNILEKLEKSHSLADIFELVKDCVDSLYKKHRRGLMLGLADLGGGANAWIGGYHIISSNAIIMNSRPLDYVKKHHPELHKPYVFVILTHEYIHTLGVLDEKTCRELTYKLCHSLLKDEITTAMAKDMSKFLPKIQQASFGWQPSQDPHIYYVRDFDRSSVTYVI</sequence>
<dbReference type="AlphaFoldDB" id="A0A5B9D8V7"/>
<proteinExistence type="predicted"/>
<protein>
    <submittedName>
        <fullName evidence="1">Uncharacterized protein</fullName>
    </submittedName>
</protein>
<reference evidence="1 2" key="2">
    <citation type="journal article" date="2024" name="Int. J. Syst. Evol. Microbiol.">
        <title>Promethearchaeum syntrophicum gen. nov., sp. nov., an anaerobic, obligately syntrophic archaeon, the first isolate of the lineage 'Asgard' archaea, and proposal of the new archaeal phylum Promethearchaeota phyl. nov. and kingdom Promethearchaeati regn. nov.</title>
        <authorList>
            <person name="Imachi H."/>
            <person name="Nobu M.K."/>
            <person name="Kato S."/>
            <person name="Takaki Y."/>
            <person name="Miyazaki M."/>
            <person name="Miyata M."/>
            <person name="Ogawara M."/>
            <person name="Saito Y."/>
            <person name="Sakai S."/>
            <person name="Tahara Y.O."/>
            <person name="Takano Y."/>
            <person name="Tasumi E."/>
            <person name="Uematsu K."/>
            <person name="Yoshimura T."/>
            <person name="Itoh T."/>
            <person name="Ohkuma M."/>
            <person name="Takai K."/>
        </authorList>
    </citation>
    <scope>NUCLEOTIDE SEQUENCE [LARGE SCALE GENOMIC DNA]</scope>
    <source>
        <strain evidence="1 2">MK-D1</strain>
    </source>
</reference>
<dbReference type="OrthoDB" id="146831at2157"/>
<dbReference type="EMBL" id="CP042905">
    <property type="protein sequence ID" value="QEE15579.1"/>
    <property type="molecule type" value="Genomic_DNA"/>
</dbReference>
<keyword evidence="2" id="KW-1185">Reference proteome</keyword>
<organism evidence="1 2">
    <name type="scientific">Promethearchaeum syntrophicum</name>
    <dbReference type="NCBI Taxonomy" id="2594042"/>
    <lineage>
        <taxon>Archaea</taxon>
        <taxon>Promethearchaeati</taxon>
        <taxon>Promethearchaeota</taxon>
        <taxon>Promethearchaeia</taxon>
        <taxon>Promethearchaeales</taxon>
        <taxon>Promethearchaeaceae</taxon>
        <taxon>Promethearchaeum</taxon>
    </lineage>
</organism>
<dbReference type="KEGG" id="psyt:DSAG12_01405"/>
<evidence type="ECO:0000313" key="2">
    <source>
        <dbReference type="Proteomes" id="UP000321408"/>
    </source>
</evidence>
<dbReference type="GeneID" id="41329400"/>
<accession>A0A5B9D8V7</accession>
<gene>
    <name evidence="1" type="ORF">DSAG12_01405</name>
</gene>
<reference evidence="1 2" key="1">
    <citation type="journal article" date="2020" name="Nature">
        <title>Isolation of an archaeon at the prokaryote-eukaryote interface.</title>
        <authorList>
            <person name="Imachi H."/>
            <person name="Nobu M.K."/>
            <person name="Nakahara N."/>
            <person name="Morono Y."/>
            <person name="Ogawara M."/>
            <person name="Takaki Y."/>
            <person name="Takano Y."/>
            <person name="Uematsu K."/>
            <person name="Ikuta T."/>
            <person name="Ito M."/>
            <person name="Matsui Y."/>
            <person name="Miyazaki M."/>
            <person name="Murata K."/>
            <person name="Saito Y."/>
            <person name="Sakai S."/>
            <person name="Song C."/>
            <person name="Tasumi E."/>
            <person name="Yamanaka Y."/>
            <person name="Yamaguchi T."/>
            <person name="Kamagata Y."/>
            <person name="Tamaki H."/>
            <person name="Takai K."/>
        </authorList>
    </citation>
    <scope>NUCLEOTIDE SEQUENCE [LARGE SCALE GENOMIC DNA]</scope>
    <source>
        <strain evidence="1 2">MK-D1</strain>
    </source>
</reference>
<evidence type="ECO:0000313" key="1">
    <source>
        <dbReference type="EMBL" id="QEE15579.1"/>
    </source>
</evidence>
<dbReference type="Proteomes" id="UP000321408">
    <property type="component" value="Chromosome"/>
</dbReference>
<dbReference type="RefSeq" id="WP_147662485.1">
    <property type="nucleotide sequence ID" value="NZ_CP042905.2"/>
</dbReference>
<name>A0A5B9D8V7_9ARCH</name>